<gene>
    <name evidence="2" type="ORF">AB0E65_04855</name>
</gene>
<dbReference type="RefSeq" id="WP_108951782.1">
    <property type="nucleotide sequence ID" value="NZ_BEVZ01000001.1"/>
</dbReference>
<dbReference type="GO" id="GO:0016779">
    <property type="term" value="F:nucleotidyltransferase activity"/>
    <property type="evidence" value="ECO:0007669"/>
    <property type="project" value="UniProtKB-KW"/>
</dbReference>
<dbReference type="InterPro" id="IPR045886">
    <property type="entry name" value="ThiF/MoeB/HesA"/>
</dbReference>
<keyword evidence="3" id="KW-1185">Reference proteome</keyword>
<protein>
    <submittedName>
        <fullName evidence="2">ThiF family adenylyltransferase</fullName>
    </submittedName>
</protein>
<proteinExistence type="predicted"/>
<dbReference type="InterPro" id="IPR000594">
    <property type="entry name" value="ThiF_NAD_FAD-bd"/>
</dbReference>
<dbReference type="InterPro" id="IPR035985">
    <property type="entry name" value="Ubiquitin-activating_enz"/>
</dbReference>
<comment type="caution">
    <text evidence="2">The sequence shown here is derived from an EMBL/GenBank/DDBJ whole genome shotgun (WGS) entry which is preliminary data.</text>
</comment>
<dbReference type="Pfam" id="PF00899">
    <property type="entry name" value="ThiF"/>
    <property type="match status" value="1"/>
</dbReference>
<organism evidence="2 3">
    <name type="scientific">Streptomyces fragilis</name>
    <dbReference type="NCBI Taxonomy" id="67301"/>
    <lineage>
        <taxon>Bacteria</taxon>
        <taxon>Bacillati</taxon>
        <taxon>Actinomycetota</taxon>
        <taxon>Actinomycetes</taxon>
        <taxon>Kitasatosporales</taxon>
        <taxon>Streptomycetaceae</taxon>
        <taxon>Streptomyces</taxon>
    </lineage>
</organism>
<evidence type="ECO:0000259" key="1">
    <source>
        <dbReference type="Pfam" id="PF00899"/>
    </source>
</evidence>
<evidence type="ECO:0000313" key="3">
    <source>
        <dbReference type="Proteomes" id="UP001550850"/>
    </source>
</evidence>
<dbReference type="Proteomes" id="UP001550850">
    <property type="component" value="Unassembled WGS sequence"/>
</dbReference>
<reference evidence="2 3" key="1">
    <citation type="submission" date="2024-06" db="EMBL/GenBank/DDBJ databases">
        <title>The Natural Products Discovery Center: Release of the First 8490 Sequenced Strains for Exploring Actinobacteria Biosynthetic Diversity.</title>
        <authorList>
            <person name="Kalkreuter E."/>
            <person name="Kautsar S.A."/>
            <person name="Yang D."/>
            <person name="Bader C.D."/>
            <person name="Teijaro C.N."/>
            <person name="Fluegel L."/>
            <person name="Davis C.M."/>
            <person name="Simpson J.R."/>
            <person name="Lauterbach L."/>
            <person name="Steele A.D."/>
            <person name="Gui C."/>
            <person name="Meng S."/>
            <person name="Li G."/>
            <person name="Viehrig K."/>
            <person name="Ye F."/>
            <person name="Su P."/>
            <person name="Kiefer A.F."/>
            <person name="Nichols A."/>
            <person name="Cepeda A.J."/>
            <person name="Yan W."/>
            <person name="Fan B."/>
            <person name="Jiang Y."/>
            <person name="Adhikari A."/>
            <person name="Zheng C.-J."/>
            <person name="Schuster L."/>
            <person name="Cowan T.M."/>
            <person name="Smanski M.J."/>
            <person name="Chevrette M.G."/>
            <person name="De Carvalho L.P.S."/>
            <person name="Shen B."/>
        </authorList>
    </citation>
    <scope>NUCLEOTIDE SEQUENCE [LARGE SCALE GENOMIC DNA]</scope>
    <source>
        <strain evidence="2 3">NPDC038104</strain>
    </source>
</reference>
<dbReference type="SUPFAM" id="SSF69572">
    <property type="entry name" value="Activating enzymes of the ubiquitin-like proteins"/>
    <property type="match status" value="1"/>
</dbReference>
<dbReference type="PANTHER" id="PTHR10953">
    <property type="entry name" value="UBIQUITIN-ACTIVATING ENZYME E1"/>
    <property type="match status" value="1"/>
</dbReference>
<keyword evidence="2" id="KW-0548">Nucleotidyltransferase</keyword>
<keyword evidence="2" id="KW-0808">Transferase</keyword>
<dbReference type="Gene3D" id="3.40.50.720">
    <property type="entry name" value="NAD(P)-binding Rossmann-like Domain"/>
    <property type="match status" value="1"/>
</dbReference>
<accession>A0ABV2YCU5</accession>
<name>A0ABV2YCU5_9ACTN</name>
<evidence type="ECO:0000313" key="2">
    <source>
        <dbReference type="EMBL" id="MEU3553555.1"/>
    </source>
</evidence>
<sequence>MRLPKVKPPHAPHRFDDGTIRIGGELYGLAAEIMDRHGWIWDALAMMNGRTPVDLIAERLSQRYDRLARSQAERLIAELIATGYIEDAALDGAEVLSADELERYSRNIAYFRYVDLRPGSSPYTAQRRLRDARVVVVGIGGVGTHVAWALSAAGIGSLHLVDPDRVEPSNLSRQMLFDERDVGGYKAEVAARRLEHVNSTGDYTFRIQLADSEEKLFEAVRGCDVLALCADEPRNGEIATMASRACHRAGLPWVRGGYNGPLVTVGVYSPEGPCVECMSLAEQSVLKHGWMPDMRGQGALSTTAGLAGGLLAHEVISLITGTGAAAPGHVRGINLVTPDEAIYVRHPARPDCSLCRP</sequence>
<feature type="domain" description="THIF-type NAD/FAD binding fold" evidence="1">
    <location>
        <begin position="119"/>
        <end position="339"/>
    </location>
</feature>
<dbReference type="EMBL" id="JBEZUR010000004">
    <property type="protein sequence ID" value="MEU3553555.1"/>
    <property type="molecule type" value="Genomic_DNA"/>
</dbReference>
<dbReference type="PANTHER" id="PTHR10953:SF102">
    <property type="entry name" value="ADENYLYLTRANSFERASE AND SULFURTRANSFERASE MOCS3"/>
    <property type="match status" value="1"/>
</dbReference>